<comment type="similarity">
    <text evidence="2">Belongs to the nematode receptor-like protein srd family.</text>
</comment>
<dbReference type="EnsemblMetazoa" id="PPA19472.1">
    <property type="protein sequence ID" value="PPA19472.1"/>
    <property type="gene ID" value="WBGene00109026"/>
</dbReference>
<evidence type="ECO:0000256" key="3">
    <source>
        <dbReference type="ARBA" id="ARBA00022692"/>
    </source>
</evidence>
<comment type="subcellular location">
    <subcellularLocation>
        <location evidence="1">Membrane</location>
        <topology evidence="1">Multi-pass membrane protein</topology>
    </subcellularLocation>
</comment>
<evidence type="ECO:0000256" key="5">
    <source>
        <dbReference type="ARBA" id="ARBA00023136"/>
    </source>
</evidence>
<proteinExistence type="inferred from homology"/>
<dbReference type="InterPro" id="IPR050920">
    <property type="entry name" value="Nematode_rcpt-like_delta"/>
</dbReference>
<dbReference type="Proteomes" id="UP000005239">
    <property type="component" value="Unassembled WGS sequence"/>
</dbReference>
<organism evidence="6 7">
    <name type="scientific">Pristionchus pacificus</name>
    <name type="common">Parasitic nematode worm</name>
    <dbReference type="NCBI Taxonomy" id="54126"/>
    <lineage>
        <taxon>Eukaryota</taxon>
        <taxon>Metazoa</taxon>
        <taxon>Ecdysozoa</taxon>
        <taxon>Nematoda</taxon>
        <taxon>Chromadorea</taxon>
        <taxon>Rhabditida</taxon>
        <taxon>Rhabditina</taxon>
        <taxon>Diplogasteromorpha</taxon>
        <taxon>Diplogasteroidea</taxon>
        <taxon>Neodiplogasteridae</taxon>
        <taxon>Pristionchus</taxon>
    </lineage>
</organism>
<keyword evidence="7" id="KW-1185">Reference proteome</keyword>
<dbReference type="AlphaFoldDB" id="A0A2A6B799"/>
<reference evidence="6" key="2">
    <citation type="submission" date="2022-06" db="UniProtKB">
        <authorList>
            <consortium name="EnsemblMetazoa"/>
        </authorList>
    </citation>
    <scope>IDENTIFICATION</scope>
    <source>
        <strain evidence="6">PS312</strain>
    </source>
</reference>
<evidence type="ECO:0000256" key="1">
    <source>
        <dbReference type="ARBA" id="ARBA00004141"/>
    </source>
</evidence>
<dbReference type="PANTHER" id="PTHR22945">
    <property type="entry name" value="SERPENTINE RECEPTOR, CLASS D DELTA"/>
    <property type="match status" value="1"/>
</dbReference>
<dbReference type="Gene3D" id="1.20.1070.10">
    <property type="entry name" value="Rhodopsin 7-helix transmembrane proteins"/>
    <property type="match status" value="1"/>
</dbReference>
<reference evidence="7" key="1">
    <citation type="journal article" date="2008" name="Nat. Genet.">
        <title>The Pristionchus pacificus genome provides a unique perspective on nematode lifestyle and parasitism.</title>
        <authorList>
            <person name="Dieterich C."/>
            <person name="Clifton S.W."/>
            <person name="Schuster L.N."/>
            <person name="Chinwalla A."/>
            <person name="Delehaunty K."/>
            <person name="Dinkelacker I."/>
            <person name="Fulton L."/>
            <person name="Fulton R."/>
            <person name="Godfrey J."/>
            <person name="Minx P."/>
            <person name="Mitreva M."/>
            <person name="Roeseler W."/>
            <person name="Tian H."/>
            <person name="Witte H."/>
            <person name="Yang S.P."/>
            <person name="Wilson R.K."/>
            <person name="Sommer R.J."/>
        </authorList>
    </citation>
    <scope>NUCLEOTIDE SEQUENCE [LARGE SCALE GENOMIC DNA]</scope>
    <source>
        <strain evidence="7">PS312</strain>
    </source>
</reference>
<keyword evidence="4" id="KW-1133">Transmembrane helix</keyword>
<evidence type="ECO:0000256" key="2">
    <source>
        <dbReference type="ARBA" id="ARBA00009166"/>
    </source>
</evidence>
<dbReference type="InterPro" id="IPR019421">
    <property type="entry name" value="7TM_GPCR_serpentine_rcpt_Srd"/>
</dbReference>
<keyword evidence="5" id="KW-0472">Membrane</keyword>
<accession>A0A2A6B799</accession>
<gene>
    <name evidence="6" type="primary">WBGene00109026</name>
</gene>
<evidence type="ECO:0000313" key="7">
    <source>
        <dbReference type="Proteomes" id="UP000005239"/>
    </source>
</evidence>
<name>A0A2A6B799_PRIPA</name>
<evidence type="ECO:0000256" key="4">
    <source>
        <dbReference type="ARBA" id="ARBA00022989"/>
    </source>
</evidence>
<protein>
    <submittedName>
        <fullName evidence="6">G protein-coupled receptor</fullName>
    </submittedName>
</protein>
<dbReference type="Pfam" id="PF10317">
    <property type="entry name" value="7TM_GPCR_Srd"/>
    <property type="match status" value="1"/>
</dbReference>
<evidence type="ECO:0000313" key="6">
    <source>
        <dbReference type="EnsemblMetazoa" id="PPA19472.1"/>
    </source>
</evidence>
<accession>A0A8R1UCB0</accession>
<dbReference type="SUPFAM" id="SSF81321">
    <property type="entry name" value="Family A G protein-coupled receptor-like"/>
    <property type="match status" value="1"/>
</dbReference>
<sequence length="457" mass="52321">MLYEGARIVHDFFCWSAIIINILLVIVIIRKTPAKLSSYSIILLNFAIIEVASALTSLFLFNRSILLNPDDAEKYSIFATTGPCRYTGSSRLCFAVSAFLSHGHCHFYILLGFSFFYRYMAIKYSTPSTTFLYTALFTIYAPTAIVFTIFGTSPILEEFELKRVVLENHPTFDFNSSARTELLIGVEKSASMRLGMAWFQGVLIPAYFVIIVSSVLIHRLLSSSLRMSEKSKKMHKDIMQGLIFQAMLPLFYVVVIVINQVAQKHLLPDNKDNGYVFITVSAMTLTASPLSTLFFIRPYRLALMSMFCCRSSSSYLYSPPPTSESFIIMGDLDSDSDAEFACGHRKDGESVRLLMQHAMLEEEDRHRQLMAELRSFKPPPDQLSVLEEKIRVGIEDVEKALRVKEKMEHERNELWHELIRLMERKIEEQDECKSSKRPDHVLKLLTIVIHNCYLSDQ</sequence>
<keyword evidence="3" id="KW-0812">Transmembrane</keyword>
<dbReference type="PANTHER" id="PTHR22945:SF40">
    <property type="entry name" value="SERPENTINE RECEPTOR, CLASS D (DELTA)-RELATED"/>
    <property type="match status" value="1"/>
</dbReference>
<dbReference type="GO" id="GO:0016020">
    <property type="term" value="C:membrane"/>
    <property type="evidence" value="ECO:0007669"/>
    <property type="project" value="UniProtKB-SubCell"/>
</dbReference>